<dbReference type="Proteomes" id="UP001396898">
    <property type="component" value="Unassembled WGS sequence"/>
</dbReference>
<dbReference type="PROSITE" id="PS51194">
    <property type="entry name" value="HELICASE_CTER"/>
    <property type="match status" value="1"/>
</dbReference>
<keyword evidence="3" id="KW-0067">ATP-binding</keyword>
<evidence type="ECO:0000259" key="4">
    <source>
        <dbReference type="PROSITE" id="PS51192"/>
    </source>
</evidence>
<dbReference type="PROSITE" id="PS51192">
    <property type="entry name" value="HELICASE_ATP_BIND_1"/>
    <property type="match status" value="1"/>
</dbReference>
<dbReference type="PANTHER" id="PTHR45626:SF22">
    <property type="entry name" value="DNA REPAIR PROTEIN RAD5"/>
    <property type="match status" value="1"/>
</dbReference>
<dbReference type="CDD" id="cd18008">
    <property type="entry name" value="DEXDc_SHPRH-like"/>
    <property type="match status" value="1"/>
</dbReference>
<protein>
    <submittedName>
        <fullName evidence="6">Uncharacterized protein</fullName>
    </submittedName>
</protein>
<dbReference type="InterPro" id="IPR014001">
    <property type="entry name" value="Helicase_ATP-bd"/>
</dbReference>
<evidence type="ECO:0000256" key="1">
    <source>
        <dbReference type="ARBA" id="ARBA00022741"/>
    </source>
</evidence>
<dbReference type="InterPro" id="IPR049730">
    <property type="entry name" value="SNF2/RAD54-like_C"/>
</dbReference>
<dbReference type="InterPro" id="IPR038718">
    <property type="entry name" value="SNF2-like_sf"/>
</dbReference>
<evidence type="ECO:0000259" key="5">
    <source>
        <dbReference type="PROSITE" id="PS51194"/>
    </source>
</evidence>
<dbReference type="InterPro" id="IPR000330">
    <property type="entry name" value="SNF2_N"/>
</dbReference>
<reference evidence="6 7" key="1">
    <citation type="submission" date="2023-01" db="EMBL/GenBank/DDBJ databases">
        <title>Analysis of 21 Apiospora genomes using comparative genomics revels a genus with tremendous synthesis potential of carbohydrate active enzymes and secondary metabolites.</title>
        <authorList>
            <person name="Sorensen T."/>
        </authorList>
    </citation>
    <scope>NUCLEOTIDE SEQUENCE [LARGE SCALE GENOMIC DNA]</scope>
    <source>
        <strain evidence="6 7">CBS 20057</strain>
    </source>
</reference>
<keyword evidence="2" id="KW-0378">Hydrolase</keyword>
<name>A0ABR1RJ12_9PEZI</name>
<sequence>MTTEPPAKRIKTNGYLSDTEVSSIISVVASTPSDTSTTIDVLTTAAAGVERLSTPTNSASNCYTIANLDGENDYELICYGMLVLSLKCSIDACRNTLSATTLFYCGSNGEVCVLGSDSYVGQLSSRDNELLHLFHQEALSIEMRLNLQEGLNLSLQELDKISAILYGPRKLGADVGRTLQDLNIYLQDPCNAAHDLPYWNPHRFSNSADLRTSHWWHMPEKAPVKEELLSAVDFLEAFTTGGDLKETEGSILLRTPLKTHQKQALTFMLGREQGWQLKGDSDIWGIHDSDGRRQFINRVGESRHGVPPLEFRGGILADTMGYGKTLEIISLIAYDKSAMETEKKHQLPRPKATLVVVPAPIMKSWTEELKKHLKSESITWRWHAGKSKLRQPSDIQDVDVVLITYTALASERRNKVNSLIFAHIWRRVVLDEAHCIKNSDGATSKAACELEAERRWAVSGTPIQNRLVELQSLLRFLRASPYNDKDVFHHQFVFAWQEGEATKAVERLRKLLSAIMLRRSDKQSMLPARTDMKRVLRFNELELEHYDKARGKALAIIDEVLDLDGPGNTYTNALQKLNALRIICNNGKRSSSLTQVMDRSDSIIETDWNPSAAQKTLDQFPLLGLSVNCYRCRDPLDAASQQAMTRIDSVPTSHSDYPTKVSELIRDLGKLPGDVKSIVFYFWTSTLDICKEALDDAGIRCERVDGTVKPKEREKAFVRFQENTNTQVLLLSLSCGAVGLTLTAASRVYLMEPQWNPAIEEQALARVHRIGQTKEVTTIRFIIEDTIEKYVSDVQDDKKDLMSVLLASSSSSSRTKERKEANVALRSYETFYNEFLTTGRRSMEKRTSHIVTGPIMETAKTIDNLALLGVSSYLR</sequence>
<keyword evidence="7" id="KW-1185">Reference proteome</keyword>
<dbReference type="InterPro" id="IPR027417">
    <property type="entry name" value="P-loop_NTPase"/>
</dbReference>
<accession>A0ABR1RJ12</accession>
<dbReference type="InterPro" id="IPR001650">
    <property type="entry name" value="Helicase_C-like"/>
</dbReference>
<dbReference type="CDD" id="cd18793">
    <property type="entry name" value="SF2_C_SNF"/>
    <property type="match status" value="1"/>
</dbReference>
<dbReference type="EMBL" id="JAQQWI010000014">
    <property type="protein sequence ID" value="KAK8013245.1"/>
    <property type="molecule type" value="Genomic_DNA"/>
</dbReference>
<feature type="domain" description="Helicase C-terminal" evidence="5">
    <location>
        <begin position="660"/>
        <end position="821"/>
    </location>
</feature>
<dbReference type="Pfam" id="PF00176">
    <property type="entry name" value="SNF2-rel_dom"/>
    <property type="match status" value="1"/>
</dbReference>
<evidence type="ECO:0000313" key="6">
    <source>
        <dbReference type="EMBL" id="KAK8013245.1"/>
    </source>
</evidence>
<dbReference type="PANTHER" id="PTHR45626">
    <property type="entry name" value="TRANSCRIPTION TERMINATION FACTOR 2-RELATED"/>
    <property type="match status" value="1"/>
</dbReference>
<dbReference type="Gene3D" id="3.40.50.10810">
    <property type="entry name" value="Tandem AAA-ATPase domain"/>
    <property type="match status" value="1"/>
</dbReference>
<evidence type="ECO:0000256" key="2">
    <source>
        <dbReference type="ARBA" id="ARBA00022801"/>
    </source>
</evidence>
<dbReference type="Gene3D" id="3.40.50.300">
    <property type="entry name" value="P-loop containing nucleotide triphosphate hydrolases"/>
    <property type="match status" value="1"/>
</dbReference>
<organism evidence="6 7">
    <name type="scientific">Apiospora marii</name>
    <dbReference type="NCBI Taxonomy" id="335849"/>
    <lineage>
        <taxon>Eukaryota</taxon>
        <taxon>Fungi</taxon>
        <taxon>Dikarya</taxon>
        <taxon>Ascomycota</taxon>
        <taxon>Pezizomycotina</taxon>
        <taxon>Sordariomycetes</taxon>
        <taxon>Xylariomycetidae</taxon>
        <taxon>Amphisphaeriales</taxon>
        <taxon>Apiosporaceae</taxon>
        <taxon>Apiospora</taxon>
    </lineage>
</organism>
<gene>
    <name evidence="6" type="ORF">PG991_009516</name>
</gene>
<dbReference type="SUPFAM" id="SSF52540">
    <property type="entry name" value="P-loop containing nucleoside triphosphate hydrolases"/>
    <property type="match status" value="2"/>
</dbReference>
<evidence type="ECO:0000313" key="7">
    <source>
        <dbReference type="Proteomes" id="UP001396898"/>
    </source>
</evidence>
<proteinExistence type="predicted"/>
<keyword evidence="1" id="KW-0547">Nucleotide-binding</keyword>
<dbReference type="SMART" id="SM00490">
    <property type="entry name" value="HELICc"/>
    <property type="match status" value="1"/>
</dbReference>
<evidence type="ECO:0000256" key="3">
    <source>
        <dbReference type="ARBA" id="ARBA00022840"/>
    </source>
</evidence>
<feature type="domain" description="Helicase ATP-binding" evidence="4">
    <location>
        <begin position="305"/>
        <end position="480"/>
    </location>
</feature>
<dbReference type="Pfam" id="PF00271">
    <property type="entry name" value="Helicase_C"/>
    <property type="match status" value="1"/>
</dbReference>
<dbReference type="InterPro" id="IPR050628">
    <property type="entry name" value="SNF2_RAD54_helicase_TF"/>
</dbReference>
<dbReference type="SMART" id="SM00487">
    <property type="entry name" value="DEXDc"/>
    <property type="match status" value="1"/>
</dbReference>
<comment type="caution">
    <text evidence="6">The sequence shown here is derived from an EMBL/GenBank/DDBJ whole genome shotgun (WGS) entry which is preliminary data.</text>
</comment>